<evidence type="ECO:0000313" key="2">
    <source>
        <dbReference type="Proteomes" id="UP000285023"/>
    </source>
</evidence>
<comment type="caution">
    <text evidence="1">The sequence shown here is derived from an EMBL/GenBank/DDBJ whole genome shotgun (WGS) entry which is preliminary data.</text>
</comment>
<reference evidence="1 2" key="1">
    <citation type="submission" date="2018-09" db="EMBL/GenBank/DDBJ databases">
        <title>Sphingomonas sp. DAC4.</title>
        <authorList>
            <person name="Seo T."/>
        </authorList>
    </citation>
    <scope>NUCLEOTIDE SEQUENCE [LARGE SCALE GENOMIC DNA]</scope>
    <source>
        <strain evidence="1 2">DAC4</strain>
    </source>
</reference>
<organism evidence="1 2">
    <name type="scientific">Sphingomonas edaphi</name>
    <dbReference type="NCBI Taxonomy" id="2315689"/>
    <lineage>
        <taxon>Bacteria</taxon>
        <taxon>Pseudomonadati</taxon>
        <taxon>Pseudomonadota</taxon>
        <taxon>Alphaproteobacteria</taxon>
        <taxon>Sphingomonadales</taxon>
        <taxon>Sphingomonadaceae</taxon>
        <taxon>Sphingomonas</taxon>
    </lineage>
</organism>
<gene>
    <name evidence="1" type="ORF">D3M59_10880</name>
</gene>
<name>A0A418PYK6_9SPHN</name>
<proteinExistence type="predicted"/>
<protein>
    <submittedName>
        <fullName evidence="1">Uncharacterized protein</fullName>
    </submittedName>
</protein>
<accession>A0A418PYK6</accession>
<keyword evidence="2" id="KW-1185">Reference proteome</keyword>
<sequence length="136" mass="14122">MLDRKRQIIGQVALAVTIATVPLAHADARQTDQNVDGLGPTSSQQARITLSVAPIFKPRLHDKEVGKASNILCLSSNVDARTFDLLIATSATAGHAQVATAGTVSIDGSAACVSLADLPRSSSGNLTHQTIIVSPR</sequence>
<dbReference type="Proteomes" id="UP000285023">
    <property type="component" value="Unassembled WGS sequence"/>
</dbReference>
<dbReference type="AlphaFoldDB" id="A0A418PYK6"/>
<evidence type="ECO:0000313" key="1">
    <source>
        <dbReference type="EMBL" id="RIX27052.1"/>
    </source>
</evidence>
<dbReference type="EMBL" id="QXTF01000004">
    <property type="protein sequence ID" value="RIX27052.1"/>
    <property type="molecule type" value="Genomic_DNA"/>
</dbReference>